<evidence type="ECO:0000259" key="1">
    <source>
        <dbReference type="Pfam" id="PF00754"/>
    </source>
</evidence>
<dbReference type="AlphaFoldDB" id="A0A553K434"/>
<dbReference type="Proteomes" id="UP000317638">
    <property type="component" value="Unassembled WGS sequence"/>
</dbReference>
<name>A0A553K434_9ACTN</name>
<evidence type="ECO:0000313" key="3">
    <source>
        <dbReference type="EMBL" id="TRY19473.1"/>
    </source>
</evidence>
<organism evidence="3 4">
    <name type="scientific">Tessaracoccus rhinocerotis</name>
    <dbReference type="NCBI Taxonomy" id="1689449"/>
    <lineage>
        <taxon>Bacteria</taxon>
        <taxon>Bacillati</taxon>
        <taxon>Actinomycetota</taxon>
        <taxon>Actinomycetes</taxon>
        <taxon>Propionibacteriales</taxon>
        <taxon>Propionibacteriaceae</taxon>
        <taxon>Tessaracoccus</taxon>
    </lineage>
</organism>
<evidence type="ECO:0008006" key="5">
    <source>
        <dbReference type="Google" id="ProtNLM"/>
    </source>
</evidence>
<feature type="domain" description="F5/8 type C" evidence="1">
    <location>
        <begin position="272"/>
        <end position="392"/>
    </location>
</feature>
<dbReference type="SUPFAM" id="SSF49785">
    <property type="entry name" value="Galactose-binding domain-like"/>
    <property type="match status" value="1"/>
</dbReference>
<dbReference type="InterPro" id="IPR000421">
    <property type="entry name" value="FA58C"/>
</dbReference>
<dbReference type="RefSeq" id="WP_143936562.1">
    <property type="nucleotide sequence ID" value="NZ_VKKG01000001.1"/>
</dbReference>
<dbReference type="Pfam" id="PF03272">
    <property type="entry name" value="Mucin_bdg"/>
    <property type="match status" value="1"/>
</dbReference>
<dbReference type="InterPro" id="IPR008979">
    <property type="entry name" value="Galactose-bd-like_sf"/>
</dbReference>
<proteinExistence type="predicted"/>
<reference evidence="3 4" key="1">
    <citation type="submission" date="2019-07" db="EMBL/GenBank/DDBJ databases">
        <authorList>
            <person name="Zhou L.-Y."/>
        </authorList>
    </citation>
    <scope>NUCLEOTIDE SEQUENCE [LARGE SCALE GENOMIC DNA]</scope>
    <source>
        <strain evidence="3 4">YIM 101269</strain>
    </source>
</reference>
<dbReference type="Pfam" id="PF00754">
    <property type="entry name" value="F5_F8_type_C"/>
    <property type="match status" value="1"/>
</dbReference>
<gene>
    <name evidence="3" type="ORF">FOJ82_00750</name>
</gene>
<sequence length="520" mass="53649">MAGRADFGKLPIGTYTLRFPQDRVTGTVPQRLSVQVNHAAATVVDVSYPATAAPSNVNGSRFVLRGLGDGNFAEVSHDPATGSFTISDGLGAPHVYFNDEYARITVTDGASTLFDRSFVGDTGRPEAERATTVAAGIGSILTIKHREYSGRLLELDANTGADKAGLNTTAVTTQYEVTGHGLVKVGGGNDVADEFADALETALTQLRATAVANPGARLEVQASALRNAIAQVSDAARRTALLEAHGTLLEGLVRPATTAAVDVVLAAPLASQSGQPSSNLFDGDLATAFHSPWGSSVAFPYDIDLDLGPVPVELDSLVLVPHDPGGSGTSNGRPAAYRVLAGDDASSLTEIASGTWVDDATSKLVPLQGTARFVRLEVIGSYGNTLDTWVSARELQVFGTGVGAFSVAMTRTDTTVTPSVGDVLTFEIDYTNNTASALTVFPRSSNLSGALTTGTPNCRWQGLGAGATRGCTTASHTVTADDVAVGRFTPAVVFDATADRDGTDVLEAGFVATVGSVVIG</sequence>
<dbReference type="InterPro" id="IPR004954">
    <property type="entry name" value="Mucin-bd"/>
</dbReference>
<accession>A0A553K434</accession>
<feature type="domain" description="Putative mucin/carbohydrate-binding" evidence="2">
    <location>
        <begin position="64"/>
        <end position="182"/>
    </location>
</feature>
<evidence type="ECO:0000259" key="2">
    <source>
        <dbReference type="Pfam" id="PF03272"/>
    </source>
</evidence>
<dbReference type="OrthoDB" id="3797695at2"/>
<comment type="caution">
    <text evidence="3">The sequence shown here is derived from an EMBL/GenBank/DDBJ whole genome shotgun (WGS) entry which is preliminary data.</text>
</comment>
<keyword evidence="4" id="KW-1185">Reference proteome</keyword>
<evidence type="ECO:0000313" key="4">
    <source>
        <dbReference type="Proteomes" id="UP000317638"/>
    </source>
</evidence>
<dbReference type="Gene3D" id="2.60.120.260">
    <property type="entry name" value="Galactose-binding domain-like"/>
    <property type="match status" value="1"/>
</dbReference>
<dbReference type="EMBL" id="VKKG01000001">
    <property type="protein sequence ID" value="TRY19473.1"/>
    <property type="molecule type" value="Genomic_DNA"/>
</dbReference>
<protein>
    <recommendedName>
        <fullName evidence="5">F5/8 type C domain-containing protein</fullName>
    </recommendedName>
</protein>